<gene>
    <name evidence="8" type="ORF">QLS71_012125</name>
</gene>
<dbReference type="KEGG" id="mlil:QLS71_012125"/>
<dbReference type="SUPFAM" id="SSF48452">
    <property type="entry name" value="TPR-like"/>
    <property type="match status" value="1"/>
</dbReference>
<name>A0AAU7EDH7_9FLAO</name>
<evidence type="ECO:0000256" key="1">
    <source>
        <dbReference type="ARBA" id="ARBA00004442"/>
    </source>
</evidence>
<keyword evidence="9" id="KW-1185">Reference proteome</keyword>
<feature type="domain" description="SusD-like N-terminal" evidence="7">
    <location>
        <begin position="102"/>
        <end position="223"/>
    </location>
</feature>
<protein>
    <submittedName>
        <fullName evidence="8">RagB/SusD family nutrient uptake outer membrane protein</fullName>
    </submittedName>
</protein>
<dbReference type="Pfam" id="PF14322">
    <property type="entry name" value="SusD-like_3"/>
    <property type="match status" value="1"/>
</dbReference>
<evidence type="ECO:0000256" key="2">
    <source>
        <dbReference type="ARBA" id="ARBA00006275"/>
    </source>
</evidence>
<accession>A0AAU7EDH7</accession>
<dbReference type="GO" id="GO:0009279">
    <property type="term" value="C:cell outer membrane"/>
    <property type="evidence" value="ECO:0007669"/>
    <property type="project" value="UniProtKB-SubCell"/>
</dbReference>
<dbReference type="InterPro" id="IPR033985">
    <property type="entry name" value="SusD-like_N"/>
</dbReference>
<evidence type="ECO:0000256" key="5">
    <source>
        <dbReference type="ARBA" id="ARBA00023237"/>
    </source>
</evidence>
<reference evidence="8" key="1">
    <citation type="submission" date="2024-04" db="EMBL/GenBank/DDBJ databases">
        <title>Mariniflexile litorale, isolated from the shallow sediments of the Sea of Japan.</title>
        <authorList>
            <person name="Romanenko L."/>
            <person name="Isaeva M."/>
        </authorList>
    </citation>
    <scope>NUCLEOTIDE SEQUENCE [LARGE SCALE GENOMIC DNA]</scope>
    <source>
        <strain evidence="8">KMM 9835</strain>
    </source>
</reference>
<sequence length="591" mass="66600">MKKYIIPVTIMFLTCFACEDDFLNLDPLDSVTEAAYFNTPQQFENASNRLYGQLVGWSPSRASGLAESYNSNIFDFMSFGSDLRGLPLAEGRGANLIQNDDKYWTNTYYYLRDVNILLEKSEEYGGDSVDISKDVATAYFFRAWHHFFLLQRFGGVPIVTSVIDIDSPELYGPRNSRYEVFGQIIEDLNKAIEGLPIEQNISAADKGKISKWAAEAFKAKVLLYEATWEKYVGTTTDFAGSGAPIGSVSTYLTDAISLSKNVIENGGYQLWDYNNQLNNLSSYFLFNLEDAESNTAGLDKTTNKEFIIQGIYDFDLRKGGTNISHTVAERLSPDRKMMDMVLCTDGLPIDKSQLFQGYNKTSDEFKNRDYRLTAYFGENIPVDGSVVLPGTAGGSTSGSGIMARKFRSYKYGTYRAANEESFNYPFLRLAEVYLIYAEALVERDGSISDADLNLSINKVRARAGVAPLTNALVSTKDLDMLEEIRRERAVELYAENNRYNDLKRWGIAEQELNQDILGAVIEGTEYENNTSLYDPTDYVWGEKTIETAVGMRRVVVIDPASNRNFTRKNYLFPIPPTQINLNPALKQNPEW</sequence>
<dbReference type="InterPro" id="IPR012944">
    <property type="entry name" value="SusD_RagB_dom"/>
</dbReference>
<dbReference type="Pfam" id="PF07980">
    <property type="entry name" value="SusD_RagB"/>
    <property type="match status" value="1"/>
</dbReference>
<evidence type="ECO:0000313" key="8">
    <source>
        <dbReference type="EMBL" id="XBL13072.1"/>
    </source>
</evidence>
<keyword evidence="5" id="KW-0998">Cell outer membrane</keyword>
<feature type="domain" description="RagB/SusD" evidence="6">
    <location>
        <begin position="321"/>
        <end position="591"/>
    </location>
</feature>
<evidence type="ECO:0000256" key="3">
    <source>
        <dbReference type="ARBA" id="ARBA00022729"/>
    </source>
</evidence>
<keyword evidence="3" id="KW-0732">Signal</keyword>
<evidence type="ECO:0000259" key="7">
    <source>
        <dbReference type="Pfam" id="PF14322"/>
    </source>
</evidence>
<comment type="subcellular location">
    <subcellularLocation>
        <location evidence="1">Cell outer membrane</location>
    </subcellularLocation>
</comment>
<evidence type="ECO:0000259" key="6">
    <source>
        <dbReference type="Pfam" id="PF07980"/>
    </source>
</evidence>
<comment type="similarity">
    <text evidence="2">Belongs to the SusD family.</text>
</comment>
<dbReference type="Gene3D" id="1.25.40.390">
    <property type="match status" value="1"/>
</dbReference>
<dbReference type="Proteomes" id="UP001224325">
    <property type="component" value="Chromosome"/>
</dbReference>
<dbReference type="InterPro" id="IPR011990">
    <property type="entry name" value="TPR-like_helical_dom_sf"/>
</dbReference>
<evidence type="ECO:0000313" key="9">
    <source>
        <dbReference type="Proteomes" id="UP001224325"/>
    </source>
</evidence>
<dbReference type="AlphaFoldDB" id="A0AAU7EDH7"/>
<evidence type="ECO:0000256" key="4">
    <source>
        <dbReference type="ARBA" id="ARBA00023136"/>
    </source>
</evidence>
<proteinExistence type="inferred from homology"/>
<dbReference type="EMBL" id="CP155618">
    <property type="protein sequence ID" value="XBL13072.1"/>
    <property type="molecule type" value="Genomic_DNA"/>
</dbReference>
<keyword evidence="4" id="KW-0472">Membrane</keyword>
<organism evidence="8 9">
    <name type="scientific">Mariniflexile litorale</name>
    <dbReference type="NCBI Taxonomy" id="3045158"/>
    <lineage>
        <taxon>Bacteria</taxon>
        <taxon>Pseudomonadati</taxon>
        <taxon>Bacteroidota</taxon>
        <taxon>Flavobacteriia</taxon>
        <taxon>Flavobacteriales</taxon>
        <taxon>Flavobacteriaceae</taxon>
        <taxon>Mariniflexile</taxon>
    </lineage>
</organism>
<dbReference type="RefSeq" id="WP_308993896.1">
    <property type="nucleotide sequence ID" value="NZ_CP155618.1"/>
</dbReference>